<accession>A0AAJ5ZCI6</accession>
<dbReference type="PRINTS" id="PR01438">
    <property type="entry name" value="UNVRSLSTRESS"/>
</dbReference>
<dbReference type="InterPro" id="IPR014729">
    <property type="entry name" value="Rossmann-like_a/b/a_fold"/>
</dbReference>
<evidence type="ECO:0000313" key="5">
    <source>
        <dbReference type="Proteomes" id="UP001219901"/>
    </source>
</evidence>
<dbReference type="InterPro" id="IPR006016">
    <property type="entry name" value="UspA"/>
</dbReference>
<gene>
    <name evidence="3" type="ORF">GKO46_12865</name>
    <name evidence="4" type="ORF">GKO48_03755</name>
</gene>
<organism evidence="4 5">
    <name type="scientific">Candidatus Lucifugimonas marina</name>
    <dbReference type="NCBI Taxonomy" id="3038979"/>
    <lineage>
        <taxon>Bacteria</taxon>
        <taxon>Bacillati</taxon>
        <taxon>Chloroflexota</taxon>
        <taxon>Dehalococcoidia</taxon>
        <taxon>SAR202 cluster</taxon>
        <taxon>Candidatus Lucifugimonadales</taxon>
        <taxon>Candidatus Lucifugimonadaceae</taxon>
        <taxon>Candidatus Lucifugimonas</taxon>
    </lineage>
</organism>
<reference evidence="5 6" key="1">
    <citation type="submission" date="2019-11" db="EMBL/GenBank/DDBJ databases">
        <authorList>
            <person name="Cho J.-C."/>
        </authorList>
    </citation>
    <scope>NUCLEOTIDE SEQUENCE [LARGE SCALE GENOMIC DNA]</scope>
    <source>
        <strain evidence="4 5">JH1073</strain>
        <strain evidence="3 6">JH702</strain>
    </source>
</reference>
<dbReference type="EMBL" id="CP046147">
    <property type="protein sequence ID" value="WFG38758.1"/>
    <property type="molecule type" value="Genomic_DNA"/>
</dbReference>
<feature type="domain" description="UspA" evidence="2">
    <location>
        <begin position="4"/>
        <end position="156"/>
    </location>
</feature>
<protein>
    <recommendedName>
        <fullName evidence="2">UspA domain-containing protein</fullName>
    </recommendedName>
</protein>
<evidence type="ECO:0000313" key="4">
    <source>
        <dbReference type="EMBL" id="WFG38758.1"/>
    </source>
</evidence>
<dbReference type="AlphaFoldDB" id="A0AAJ5ZCI6"/>
<dbReference type="Gene3D" id="3.40.50.620">
    <property type="entry name" value="HUPs"/>
    <property type="match status" value="1"/>
</dbReference>
<dbReference type="CDD" id="cd00293">
    <property type="entry name" value="USP-like"/>
    <property type="match status" value="1"/>
</dbReference>
<evidence type="ECO:0000313" key="6">
    <source>
        <dbReference type="Proteomes" id="UP001321249"/>
    </source>
</evidence>
<sequence length="158" mass="16652">MHGMYGKILLPVDDLESAGLAIANAKEIAGSNGTEVILFHVVSPENPLVMHDEHIGGVQAAADVYEAAQHDEARNVSEQSETMQAAAEEIAATGVKASSQVVVGNPSAEVIKAVGDQNVDLVIISTHARRGVSRAFLGSVADEVMKELEIPVMVVRRS</sequence>
<dbReference type="InterPro" id="IPR006015">
    <property type="entry name" value="Universal_stress_UspA"/>
</dbReference>
<dbReference type="Proteomes" id="UP001219901">
    <property type="component" value="Chromosome"/>
</dbReference>
<dbReference type="Proteomes" id="UP001321249">
    <property type="component" value="Unassembled WGS sequence"/>
</dbReference>
<dbReference type="EMBL" id="WMBE01000005">
    <property type="protein sequence ID" value="MDG0867954.1"/>
    <property type="molecule type" value="Genomic_DNA"/>
</dbReference>
<dbReference type="PANTHER" id="PTHR46268">
    <property type="entry name" value="STRESS RESPONSE PROTEIN NHAX"/>
    <property type="match status" value="1"/>
</dbReference>
<evidence type="ECO:0000256" key="1">
    <source>
        <dbReference type="ARBA" id="ARBA00008791"/>
    </source>
</evidence>
<reference evidence="4" key="2">
    <citation type="journal article" date="2023" name="Nat. Commun.">
        <title>Cultivation of marine bacteria of the SAR202 clade.</title>
        <authorList>
            <person name="Lim Y."/>
            <person name="Seo J.H."/>
            <person name="Giovannoni S.J."/>
            <person name="Kang I."/>
            <person name="Cho J.C."/>
        </authorList>
    </citation>
    <scope>NUCLEOTIDE SEQUENCE</scope>
    <source>
        <strain evidence="4">JH1073</strain>
    </source>
</reference>
<keyword evidence="5" id="KW-1185">Reference proteome</keyword>
<evidence type="ECO:0000313" key="3">
    <source>
        <dbReference type="EMBL" id="MDG0867954.1"/>
    </source>
</evidence>
<dbReference type="SUPFAM" id="SSF52402">
    <property type="entry name" value="Adenine nucleotide alpha hydrolases-like"/>
    <property type="match status" value="1"/>
</dbReference>
<dbReference type="Pfam" id="PF00582">
    <property type="entry name" value="Usp"/>
    <property type="match status" value="1"/>
</dbReference>
<proteinExistence type="inferred from homology"/>
<reference evidence="5" key="3">
    <citation type="submission" date="2023-06" db="EMBL/GenBank/DDBJ databases">
        <title>Pangenomics reveal diversification of enzyme families and niche specialization in globally abundant SAR202 bacteria.</title>
        <authorList>
            <person name="Saw J.H.W."/>
        </authorList>
    </citation>
    <scope>NUCLEOTIDE SEQUENCE [LARGE SCALE GENOMIC DNA]</scope>
    <source>
        <strain evidence="5">JH1073</strain>
    </source>
</reference>
<dbReference type="PANTHER" id="PTHR46268:SF6">
    <property type="entry name" value="UNIVERSAL STRESS PROTEIN UP12"/>
    <property type="match status" value="1"/>
</dbReference>
<name>A0AAJ5ZCI6_9CHLR</name>
<evidence type="ECO:0000259" key="2">
    <source>
        <dbReference type="Pfam" id="PF00582"/>
    </source>
</evidence>
<comment type="similarity">
    <text evidence="1">Belongs to the universal stress protein A family.</text>
</comment>